<keyword evidence="2" id="KW-0812">Transmembrane</keyword>
<dbReference type="InterPro" id="IPR012902">
    <property type="entry name" value="N_methyl_site"/>
</dbReference>
<sequence length="173" mass="19131">MKTRRVLPISKEQHLPAPMRGRNTGNTRGGTLIELMLALSIVGILASLAIPKYIGVLEKARVARAVPELHAFAREIKGFTISGGAYPDALAQNGRSTMLERWESPYQYDRMNCAADVEIANLAKLKLRKKKPPRVLPDHGSPATTTDWHIMLAVDTGDHRDTWSDRCIPGHSV</sequence>
<dbReference type="Pfam" id="PF07963">
    <property type="entry name" value="N_methyl"/>
    <property type="match status" value="1"/>
</dbReference>
<keyword evidence="2" id="KW-1133">Transmembrane helix</keyword>
<dbReference type="Gene3D" id="3.30.700.10">
    <property type="entry name" value="Glycoprotein, Type 4 Pilin"/>
    <property type="match status" value="1"/>
</dbReference>
<dbReference type="AlphaFoldDB" id="A0A7S8FEB3"/>
<reference evidence="3 4" key="1">
    <citation type="journal article" date="2020" name="ISME J.">
        <title>Enrichment and physiological characterization of a novel comammox Nitrospira indicates ammonium inhibition of complete nitrification.</title>
        <authorList>
            <person name="Sakoula D."/>
            <person name="Koch H."/>
            <person name="Frank J."/>
            <person name="Jetten M.S.M."/>
            <person name="van Kessel M.A.H.J."/>
            <person name="Lucker S."/>
        </authorList>
    </citation>
    <scope>NUCLEOTIDE SEQUENCE [LARGE SCALE GENOMIC DNA]</scope>
    <source>
        <strain evidence="3">Comreactor17</strain>
    </source>
</reference>
<dbReference type="KEGG" id="nkf:Nkreftii_002011"/>
<evidence type="ECO:0000256" key="2">
    <source>
        <dbReference type="SAM" id="Phobius"/>
    </source>
</evidence>
<dbReference type="NCBIfam" id="TIGR02532">
    <property type="entry name" value="IV_pilin_GFxxxE"/>
    <property type="match status" value="1"/>
</dbReference>
<name>A0A7S8FEB3_9BACT</name>
<gene>
    <name evidence="3" type="ORF">Nkreftii_002011</name>
</gene>
<protein>
    <recommendedName>
        <fullName evidence="5">Prepilin-type N-terminal cleavage/methylation domain-containing protein</fullName>
    </recommendedName>
</protein>
<dbReference type="Proteomes" id="UP000593737">
    <property type="component" value="Chromosome"/>
</dbReference>
<dbReference type="SUPFAM" id="SSF54523">
    <property type="entry name" value="Pili subunits"/>
    <property type="match status" value="1"/>
</dbReference>
<feature type="region of interest" description="Disordered" evidence="1">
    <location>
        <begin position="1"/>
        <end position="24"/>
    </location>
</feature>
<evidence type="ECO:0008006" key="5">
    <source>
        <dbReference type="Google" id="ProtNLM"/>
    </source>
</evidence>
<proteinExistence type="predicted"/>
<evidence type="ECO:0000313" key="3">
    <source>
        <dbReference type="EMBL" id="QPD04237.1"/>
    </source>
</evidence>
<feature type="transmembrane region" description="Helical" evidence="2">
    <location>
        <begin position="35"/>
        <end position="54"/>
    </location>
</feature>
<keyword evidence="2" id="KW-0472">Membrane</keyword>
<accession>A0A7S8FEB3</accession>
<evidence type="ECO:0000313" key="4">
    <source>
        <dbReference type="Proteomes" id="UP000593737"/>
    </source>
</evidence>
<dbReference type="EMBL" id="CP047423">
    <property type="protein sequence ID" value="QPD04237.1"/>
    <property type="molecule type" value="Genomic_DNA"/>
</dbReference>
<organism evidence="3 4">
    <name type="scientific">Candidatus Nitrospira kreftii</name>
    <dbReference type="NCBI Taxonomy" id="2652173"/>
    <lineage>
        <taxon>Bacteria</taxon>
        <taxon>Pseudomonadati</taxon>
        <taxon>Nitrospirota</taxon>
        <taxon>Nitrospiria</taxon>
        <taxon>Nitrospirales</taxon>
        <taxon>Nitrospiraceae</taxon>
        <taxon>Nitrospira</taxon>
    </lineage>
</organism>
<dbReference type="InterPro" id="IPR045584">
    <property type="entry name" value="Pilin-like"/>
</dbReference>
<evidence type="ECO:0000256" key="1">
    <source>
        <dbReference type="SAM" id="MobiDB-lite"/>
    </source>
</evidence>